<dbReference type="EMBL" id="JAJSOW010000100">
    <property type="protein sequence ID" value="KAI9185313.1"/>
    <property type="molecule type" value="Genomic_DNA"/>
</dbReference>
<evidence type="ECO:0000313" key="3">
    <source>
        <dbReference type="Proteomes" id="UP001064489"/>
    </source>
</evidence>
<accession>A0AAD5NWJ9</accession>
<organism evidence="2 3">
    <name type="scientific">Acer negundo</name>
    <name type="common">Box elder</name>
    <dbReference type="NCBI Taxonomy" id="4023"/>
    <lineage>
        <taxon>Eukaryota</taxon>
        <taxon>Viridiplantae</taxon>
        <taxon>Streptophyta</taxon>
        <taxon>Embryophyta</taxon>
        <taxon>Tracheophyta</taxon>
        <taxon>Spermatophyta</taxon>
        <taxon>Magnoliopsida</taxon>
        <taxon>eudicotyledons</taxon>
        <taxon>Gunneridae</taxon>
        <taxon>Pentapetalae</taxon>
        <taxon>rosids</taxon>
        <taxon>malvids</taxon>
        <taxon>Sapindales</taxon>
        <taxon>Sapindaceae</taxon>
        <taxon>Hippocastanoideae</taxon>
        <taxon>Acereae</taxon>
        <taxon>Acer</taxon>
    </lineage>
</organism>
<sequence>MEGEPVIMKGNEGSFVDKTKGDQSWQTGFQTQYKQRSFADVVKGPSSSSNAGDFKKIRKVIRLNWEGKDSSTSSNSEDGFWDWEGGRSFKSDCSKKSPAVSVERFGLAHVDSEVGLDHEAINDGLQSVSERLISESCRDVIEGGWIWVDIGPNHKSSFTKPTLAIDEDSYERNTPKS</sequence>
<keyword evidence="3" id="KW-1185">Reference proteome</keyword>
<evidence type="ECO:0000256" key="1">
    <source>
        <dbReference type="SAM" id="MobiDB-lite"/>
    </source>
</evidence>
<feature type="region of interest" description="Disordered" evidence="1">
    <location>
        <begin position="1"/>
        <end position="22"/>
    </location>
</feature>
<proteinExistence type="predicted"/>
<reference evidence="2" key="1">
    <citation type="journal article" date="2022" name="Plant J.">
        <title>Strategies of tolerance reflected in two North American maple genomes.</title>
        <authorList>
            <person name="McEvoy S.L."/>
            <person name="Sezen U.U."/>
            <person name="Trouern-Trend A."/>
            <person name="McMahon S.M."/>
            <person name="Schaberg P.G."/>
            <person name="Yang J."/>
            <person name="Wegrzyn J.L."/>
            <person name="Swenson N.G."/>
        </authorList>
    </citation>
    <scope>NUCLEOTIDE SEQUENCE</scope>
    <source>
        <strain evidence="2">91603</strain>
    </source>
</reference>
<reference evidence="2" key="2">
    <citation type="submission" date="2023-02" db="EMBL/GenBank/DDBJ databases">
        <authorList>
            <person name="Swenson N.G."/>
            <person name="Wegrzyn J.L."/>
            <person name="Mcevoy S.L."/>
        </authorList>
    </citation>
    <scope>NUCLEOTIDE SEQUENCE</scope>
    <source>
        <strain evidence="2">91603</strain>
        <tissue evidence="2">Leaf</tissue>
    </source>
</reference>
<dbReference type="Proteomes" id="UP001064489">
    <property type="component" value="Chromosome 3"/>
</dbReference>
<dbReference type="AlphaFoldDB" id="A0AAD5NWJ9"/>
<comment type="caution">
    <text evidence="2">The sequence shown here is derived from an EMBL/GenBank/DDBJ whole genome shotgun (WGS) entry which is preliminary data.</text>
</comment>
<gene>
    <name evidence="2" type="ORF">LWI28_006113</name>
</gene>
<protein>
    <submittedName>
        <fullName evidence="2">Uncharacterized protein</fullName>
    </submittedName>
</protein>
<name>A0AAD5NWJ9_ACENE</name>
<evidence type="ECO:0000313" key="2">
    <source>
        <dbReference type="EMBL" id="KAI9185313.1"/>
    </source>
</evidence>